<comment type="caution">
    <text evidence="3">The sequence shown here is derived from an EMBL/GenBank/DDBJ whole genome shotgun (WGS) entry which is preliminary data.</text>
</comment>
<feature type="chain" id="PRO_5035160236" evidence="1">
    <location>
        <begin position="34"/>
        <end position="252"/>
    </location>
</feature>
<sequence length="252" mass="28843">MTCLFMPMKLVRVICVISALAGWLTLTSQPLRAEADAFADQLLDGVRLSTVLQGDKDMQGRLSKKGKNTRVSLFMRGKDIQFQYEDKVWHKFHMRLRDDKAELFTLDEAGKTKRFDDKRLAEPVAGTDLTYEDLSFRFLYWPNAKVIGRDKIKGQWCHKLSVQNPDRKGAYALCHIWIDEKHNAMMQVVGFDSKGRPLKRFKVDSIMKVGKAYTLKEMHVETVDPATNRVTGMTKLRFNEAKEVKPAGRGGL</sequence>
<evidence type="ECO:0000259" key="2">
    <source>
        <dbReference type="Pfam" id="PF17131"/>
    </source>
</evidence>
<name>A0A8J7MGG0_9BACT</name>
<feature type="domain" description="Uncharacterized protein TP-0789" evidence="2">
    <location>
        <begin position="106"/>
        <end position="240"/>
    </location>
</feature>
<dbReference type="AlphaFoldDB" id="A0A8J7MGG0"/>
<evidence type="ECO:0000313" key="4">
    <source>
        <dbReference type="Proteomes" id="UP000624703"/>
    </source>
</evidence>
<protein>
    <submittedName>
        <fullName evidence="3">Outer membrane lipoprotein-sorting protein</fullName>
    </submittedName>
</protein>
<dbReference type="CDD" id="cd16329">
    <property type="entry name" value="LolA_like"/>
    <property type="match status" value="1"/>
</dbReference>
<keyword evidence="1" id="KW-0732">Signal</keyword>
<dbReference type="Gene3D" id="2.50.20.10">
    <property type="entry name" value="Lipoprotein localisation LolA/LolB/LppX"/>
    <property type="match status" value="1"/>
</dbReference>
<evidence type="ECO:0000313" key="3">
    <source>
        <dbReference type="EMBL" id="MBK1791359.1"/>
    </source>
</evidence>
<dbReference type="Proteomes" id="UP000624703">
    <property type="component" value="Unassembled WGS sequence"/>
</dbReference>
<organism evidence="3 4">
    <name type="scientific">Persicirhabdus sediminis</name>
    <dbReference type="NCBI Taxonomy" id="454144"/>
    <lineage>
        <taxon>Bacteria</taxon>
        <taxon>Pseudomonadati</taxon>
        <taxon>Verrucomicrobiota</taxon>
        <taxon>Verrucomicrobiia</taxon>
        <taxon>Verrucomicrobiales</taxon>
        <taxon>Verrucomicrobiaceae</taxon>
        <taxon>Persicirhabdus</taxon>
    </lineage>
</organism>
<dbReference type="RefSeq" id="WP_200311367.1">
    <property type="nucleotide sequence ID" value="NZ_JAENIM010000039.1"/>
</dbReference>
<evidence type="ECO:0000256" key="1">
    <source>
        <dbReference type="SAM" id="SignalP"/>
    </source>
</evidence>
<keyword evidence="3" id="KW-0449">Lipoprotein</keyword>
<feature type="signal peptide" evidence="1">
    <location>
        <begin position="1"/>
        <end position="33"/>
    </location>
</feature>
<dbReference type="EMBL" id="JAENIM010000039">
    <property type="protein sequence ID" value="MBK1791359.1"/>
    <property type="molecule type" value="Genomic_DNA"/>
</dbReference>
<reference evidence="3" key="1">
    <citation type="submission" date="2021-01" db="EMBL/GenBank/DDBJ databases">
        <title>Modified the classification status of verrucomicrobia.</title>
        <authorList>
            <person name="Feng X."/>
        </authorList>
    </citation>
    <scope>NUCLEOTIDE SEQUENCE</scope>
    <source>
        <strain evidence="3">_KCTC 22039</strain>
    </source>
</reference>
<dbReference type="Pfam" id="PF17131">
    <property type="entry name" value="LolA_like"/>
    <property type="match status" value="1"/>
</dbReference>
<gene>
    <name evidence="3" type="ORF">JIN82_09375</name>
</gene>
<dbReference type="InterPro" id="IPR033399">
    <property type="entry name" value="TP_0789-like"/>
</dbReference>
<accession>A0A8J7MGG0</accession>
<proteinExistence type="predicted"/>
<keyword evidence="4" id="KW-1185">Reference proteome</keyword>